<accession>A0A6A6UAH4</accession>
<gene>
    <name evidence="1" type="ORF">BT63DRAFT_426752</name>
</gene>
<keyword evidence="2" id="KW-1185">Reference proteome</keyword>
<evidence type="ECO:0000313" key="1">
    <source>
        <dbReference type="EMBL" id="KAF2667904.1"/>
    </source>
</evidence>
<sequence>MSSSDTTISFGGLPPELRVMIYRELLVLPSKRQHSNTPIIKTQPDWSKGTEFKACIHIHRETSGLFPQILRTCKKLKGEAEEVLYGENSFLIRLHGWSGDCCLLSTRQANYIKHFLWMVYPSALPVSVAAILQQFPSLRTVRAISYWPCTYSDIQSQEMTKCDNSLGVIAHLSETLAIHSLICEFRLPICVPDFGYNEPSSAFQRAYDDWYPDAGGIALKNFKSSGGDETYEPLQFGHPCDSTKPPNFKFQRFWMKNIQAELFRRHMLVGVPIAWSFRTEVWIGLPLVACVDMTINMQQTHIPCELVTGREVQPEGKVLWQSLEDTDAIHSSKTDSVFEAKQISEEELDLGQV</sequence>
<evidence type="ECO:0000313" key="2">
    <source>
        <dbReference type="Proteomes" id="UP000799302"/>
    </source>
</evidence>
<proteinExistence type="predicted"/>
<protein>
    <recommendedName>
        <fullName evidence="3">F-box domain-containing protein</fullName>
    </recommendedName>
</protein>
<reference evidence="1" key="1">
    <citation type="journal article" date="2020" name="Stud. Mycol.">
        <title>101 Dothideomycetes genomes: a test case for predicting lifestyles and emergence of pathogens.</title>
        <authorList>
            <person name="Haridas S."/>
            <person name="Albert R."/>
            <person name="Binder M."/>
            <person name="Bloem J."/>
            <person name="Labutti K."/>
            <person name="Salamov A."/>
            <person name="Andreopoulos B."/>
            <person name="Baker S."/>
            <person name="Barry K."/>
            <person name="Bills G."/>
            <person name="Bluhm B."/>
            <person name="Cannon C."/>
            <person name="Castanera R."/>
            <person name="Culley D."/>
            <person name="Daum C."/>
            <person name="Ezra D."/>
            <person name="Gonzalez J."/>
            <person name="Henrissat B."/>
            <person name="Kuo A."/>
            <person name="Liang C."/>
            <person name="Lipzen A."/>
            <person name="Lutzoni F."/>
            <person name="Magnuson J."/>
            <person name="Mondo S."/>
            <person name="Nolan M."/>
            <person name="Ohm R."/>
            <person name="Pangilinan J."/>
            <person name="Park H.-J."/>
            <person name="Ramirez L."/>
            <person name="Alfaro M."/>
            <person name="Sun H."/>
            <person name="Tritt A."/>
            <person name="Yoshinaga Y."/>
            <person name="Zwiers L.-H."/>
            <person name="Turgeon B."/>
            <person name="Goodwin S."/>
            <person name="Spatafora J."/>
            <person name="Crous P."/>
            <person name="Grigoriev I."/>
        </authorList>
    </citation>
    <scope>NUCLEOTIDE SEQUENCE</scope>
    <source>
        <strain evidence="1">CBS 115976</strain>
    </source>
</reference>
<evidence type="ECO:0008006" key="3">
    <source>
        <dbReference type="Google" id="ProtNLM"/>
    </source>
</evidence>
<dbReference type="AlphaFoldDB" id="A0A6A6UAH4"/>
<dbReference type="Proteomes" id="UP000799302">
    <property type="component" value="Unassembled WGS sequence"/>
</dbReference>
<dbReference type="EMBL" id="MU004237">
    <property type="protein sequence ID" value="KAF2667904.1"/>
    <property type="molecule type" value="Genomic_DNA"/>
</dbReference>
<name>A0A6A6UAH4_9PEZI</name>
<dbReference type="OrthoDB" id="2951834at2759"/>
<organism evidence="1 2">
    <name type="scientific">Microthyrium microscopicum</name>
    <dbReference type="NCBI Taxonomy" id="703497"/>
    <lineage>
        <taxon>Eukaryota</taxon>
        <taxon>Fungi</taxon>
        <taxon>Dikarya</taxon>
        <taxon>Ascomycota</taxon>
        <taxon>Pezizomycotina</taxon>
        <taxon>Dothideomycetes</taxon>
        <taxon>Dothideomycetes incertae sedis</taxon>
        <taxon>Microthyriales</taxon>
        <taxon>Microthyriaceae</taxon>
        <taxon>Microthyrium</taxon>
    </lineage>
</organism>